<proteinExistence type="inferred from homology"/>
<comment type="similarity">
    <text evidence="2">Belongs to the N-acetylmuramoyl-L-alanine amidase 2 family.</text>
</comment>
<dbReference type="GO" id="GO:0009253">
    <property type="term" value="P:peptidoglycan catabolic process"/>
    <property type="evidence" value="ECO:0007669"/>
    <property type="project" value="InterPro"/>
</dbReference>
<dbReference type="GO" id="GO:0009254">
    <property type="term" value="P:peptidoglycan turnover"/>
    <property type="evidence" value="ECO:0007669"/>
    <property type="project" value="TreeGrafter"/>
</dbReference>
<feature type="domain" description="N-acetylmuramoyl-L-alanine amidase" evidence="6">
    <location>
        <begin position="1"/>
        <end position="116"/>
    </location>
</feature>
<evidence type="ECO:0000256" key="3">
    <source>
        <dbReference type="ARBA" id="ARBA00011901"/>
    </source>
</evidence>
<dbReference type="InterPro" id="IPR036505">
    <property type="entry name" value="Amidase/PGRP_sf"/>
</dbReference>
<dbReference type="InterPro" id="IPR051206">
    <property type="entry name" value="NAMLAA_amidase_2"/>
</dbReference>
<comment type="catalytic activity">
    <reaction evidence="1">
        <text>Hydrolyzes the link between N-acetylmuramoyl residues and L-amino acid residues in certain cell-wall glycopeptides.</text>
        <dbReference type="EC" id="3.5.1.28"/>
    </reaction>
</comment>
<reference evidence="7 8" key="1">
    <citation type="journal article" date="2010" name="J. Bacteriol.">
        <title>Genome sequence of Fulvimarina pelagi HTCC2506T, a Mn(II)-oxidizing alphaproteobacterium possessing an aerobic anoxygenic photosynthetic gene cluster and Xanthorhodopsin.</title>
        <authorList>
            <person name="Kang I."/>
            <person name="Oh H.M."/>
            <person name="Lim S.I."/>
            <person name="Ferriera S."/>
            <person name="Giovannoni S.J."/>
            <person name="Cho J.C."/>
        </authorList>
    </citation>
    <scope>NUCLEOTIDE SEQUENCE [LARGE SCALE GENOMIC DNA]</scope>
    <source>
        <strain evidence="7 8">HTCC2506</strain>
    </source>
</reference>
<dbReference type="GO" id="GO:0008745">
    <property type="term" value="F:N-acetylmuramoyl-L-alanine amidase activity"/>
    <property type="evidence" value="ECO:0007669"/>
    <property type="project" value="UniProtKB-EC"/>
</dbReference>
<dbReference type="Gene3D" id="1.10.101.10">
    <property type="entry name" value="PGBD-like superfamily/PGBD"/>
    <property type="match status" value="1"/>
</dbReference>
<name>Q0G676_9HYPH</name>
<evidence type="ECO:0000313" key="8">
    <source>
        <dbReference type="Proteomes" id="UP000004310"/>
    </source>
</evidence>
<dbReference type="InterPro" id="IPR036365">
    <property type="entry name" value="PGBD-like_sf"/>
</dbReference>
<dbReference type="PANTHER" id="PTHR30417:SF1">
    <property type="entry name" value="N-ACETYLMURAMOYL-L-ALANINE AMIDASE AMID"/>
    <property type="match status" value="1"/>
</dbReference>
<dbReference type="InterPro" id="IPR002502">
    <property type="entry name" value="Amidase_domain"/>
</dbReference>
<keyword evidence="8" id="KW-1185">Reference proteome</keyword>
<accession>Q0G676</accession>
<organism evidence="7 8">
    <name type="scientific">Fulvimarina pelagi HTCC2506</name>
    <dbReference type="NCBI Taxonomy" id="314231"/>
    <lineage>
        <taxon>Bacteria</taxon>
        <taxon>Pseudomonadati</taxon>
        <taxon>Pseudomonadota</taxon>
        <taxon>Alphaproteobacteria</taxon>
        <taxon>Hyphomicrobiales</taxon>
        <taxon>Aurantimonadaceae</taxon>
        <taxon>Fulvimarina</taxon>
    </lineage>
</organism>
<dbReference type="HOGENOM" id="CLU_049290_2_2_5"/>
<keyword evidence="5" id="KW-0961">Cell wall biogenesis/degradation</keyword>
<dbReference type="EC" id="3.5.1.28" evidence="3"/>
<dbReference type="Pfam" id="PF01471">
    <property type="entry name" value="PG_binding_1"/>
    <property type="match status" value="1"/>
</dbReference>
<dbReference type="Gene3D" id="3.40.80.10">
    <property type="entry name" value="Peptidoglycan recognition protein-like"/>
    <property type="match status" value="1"/>
</dbReference>
<dbReference type="Pfam" id="PF01510">
    <property type="entry name" value="Amidase_2"/>
    <property type="match status" value="1"/>
</dbReference>
<dbReference type="GO" id="GO:0019867">
    <property type="term" value="C:outer membrane"/>
    <property type="evidence" value="ECO:0007669"/>
    <property type="project" value="TreeGrafter"/>
</dbReference>
<dbReference type="STRING" id="217511.GCA_001463845_00439"/>
<evidence type="ECO:0000313" key="7">
    <source>
        <dbReference type="EMBL" id="EAU42838.1"/>
    </source>
</evidence>
<dbReference type="eggNOG" id="COG3023">
    <property type="taxonomic scope" value="Bacteria"/>
</dbReference>
<dbReference type="GO" id="GO:0071555">
    <property type="term" value="P:cell wall organization"/>
    <property type="evidence" value="ECO:0007669"/>
    <property type="project" value="UniProtKB-KW"/>
</dbReference>
<dbReference type="SUPFAM" id="SSF55846">
    <property type="entry name" value="N-acetylmuramoyl-L-alanine amidase-like"/>
    <property type="match status" value="1"/>
</dbReference>
<dbReference type="InterPro" id="IPR036366">
    <property type="entry name" value="PGBDSf"/>
</dbReference>
<gene>
    <name evidence="7" type="ORF">FP2506_08351</name>
</gene>
<comment type="caution">
    <text evidence="7">The sequence shown here is derived from an EMBL/GenBank/DDBJ whole genome shotgun (WGS) entry which is preliminary data.</text>
</comment>
<dbReference type="EMBL" id="AATP01000001">
    <property type="protein sequence ID" value="EAU42838.1"/>
    <property type="molecule type" value="Genomic_DNA"/>
</dbReference>
<keyword evidence="4" id="KW-0378">Hydrolase</keyword>
<evidence type="ECO:0000256" key="5">
    <source>
        <dbReference type="ARBA" id="ARBA00023316"/>
    </source>
</evidence>
<sequence length="225" mass="24491">MGTGDQALDWLCNPDSEVSAHYLVHEDGRIVQLVAEVNRAWHAGEGSWRGRRDVNSSAIGVEIVNAGHSGGLPPYPEGQIDIVAELCRDIVRRNAIQPEFVLAHSDIAPDRKEDPGEHFPWDRLHAAGIGHRVEPAPIKGGRFFGPGDEGEPVSAFQAMLAAYGYGVPISGSFCEATRLATIAFQRHFRPKKVDGIADMSTIETLHRLIGALERSPFEREAVAAV</sequence>
<evidence type="ECO:0000256" key="2">
    <source>
        <dbReference type="ARBA" id="ARBA00007553"/>
    </source>
</evidence>
<dbReference type="AlphaFoldDB" id="Q0G676"/>
<dbReference type="SMART" id="SM00644">
    <property type="entry name" value="Ami_2"/>
    <property type="match status" value="1"/>
</dbReference>
<dbReference type="Proteomes" id="UP000004310">
    <property type="component" value="Unassembled WGS sequence"/>
</dbReference>
<dbReference type="InterPro" id="IPR002477">
    <property type="entry name" value="Peptidoglycan-bd-like"/>
</dbReference>
<evidence type="ECO:0000256" key="4">
    <source>
        <dbReference type="ARBA" id="ARBA00022801"/>
    </source>
</evidence>
<dbReference type="SUPFAM" id="SSF47090">
    <property type="entry name" value="PGBD-like"/>
    <property type="match status" value="1"/>
</dbReference>
<dbReference type="CDD" id="cd06583">
    <property type="entry name" value="PGRP"/>
    <property type="match status" value="1"/>
</dbReference>
<evidence type="ECO:0000259" key="6">
    <source>
        <dbReference type="SMART" id="SM00644"/>
    </source>
</evidence>
<protein>
    <recommendedName>
        <fullName evidence="3">N-acetylmuramoyl-L-alanine amidase</fullName>
        <ecNumber evidence="3">3.5.1.28</ecNumber>
    </recommendedName>
</protein>
<dbReference type="PANTHER" id="PTHR30417">
    <property type="entry name" value="N-ACETYLMURAMOYL-L-ALANINE AMIDASE AMID"/>
    <property type="match status" value="1"/>
</dbReference>
<evidence type="ECO:0000256" key="1">
    <source>
        <dbReference type="ARBA" id="ARBA00001561"/>
    </source>
</evidence>